<dbReference type="HOGENOM" id="CLU_762399_0_0_3"/>
<dbReference type="STRING" id="1183438.GKIL_1394"/>
<dbReference type="InterPro" id="IPR008969">
    <property type="entry name" value="CarboxyPept-like_regulatory"/>
</dbReference>
<name>U5QIX1_GLOK1</name>
<proteinExistence type="predicted"/>
<evidence type="ECO:0000313" key="3">
    <source>
        <dbReference type="EMBL" id="AGY57640.1"/>
    </source>
</evidence>
<dbReference type="SUPFAM" id="SSF63446">
    <property type="entry name" value="Type I dockerin domain"/>
    <property type="match status" value="1"/>
</dbReference>
<dbReference type="Proteomes" id="UP000017396">
    <property type="component" value="Chromosome"/>
</dbReference>
<dbReference type="RefSeq" id="WP_023172737.1">
    <property type="nucleotide sequence ID" value="NC_022600.1"/>
</dbReference>
<dbReference type="CDD" id="cd14256">
    <property type="entry name" value="Dockerin_I"/>
    <property type="match status" value="1"/>
</dbReference>
<sequence length="360" mass="38365">MGRVALVLCLLLGLAVPVLAQSGDVNGDGRIDERDIQLIDAYLNGTQLLQDAQIVAADADRDGKITATDRDLLQRRILGLQARSGPKNSQVDLTSADAGVVVDKATGAPLAGVEVALPDEGISVRTDSQGRFRLPGSTSGKQILTARATNYAPSSVTTQNRRGFQLELERLNPRLAVLDDDLHHLGDDNYDRRSSGAREFRLPAEGTRYVKSFVLARLPQSDLQLRIGSIIGIDTEDAIAAGQSNLPPSSRRQAGSGGVRVSLNGQMLRELVLNGDNLTVTLPRTLLRPGTNQIALEAARLDRGAVVFNPSPDSLFGKLSSAELQDLGLGSGALDYDDIEFTHLVIVDPAGGALPESEPR</sequence>
<dbReference type="InterPro" id="IPR016134">
    <property type="entry name" value="Dockerin_dom"/>
</dbReference>
<dbReference type="GO" id="GO:0000272">
    <property type="term" value="P:polysaccharide catabolic process"/>
    <property type="evidence" value="ECO:0007669"/>
    <property type="project" value="InterPro"/>
</dbReference>
<dbReference type="Pfam" id="PF13620">
    <property type="entry name" value="CarboxypepD_reg"/>
    <property type="match status" value="1"/>
</dbReference>
<dbReference type="AlphaFoldDB" id="U5QIX1"/>
<dbReference type="GO" id="GO:0004553">
    <property type="term" value="F:hydrolase activity, hydrolyzing O-glycosyl compounds"/>
    <property type="evidence" value="ECO:0007669"/>
    <property type="project" value="InterPro"/>
</dbReference>
<feature type="domain" description="Dockerin" evidence="2">
    <location>
        <begin position="18"/>
        <end position="87"/>
    </location>
</feature>
<keyword evidence="4" id="KW-1185">Reference proteome</keyword>
<dbReference type="EMBL" id="CP003587">
    <property type="protein sequence ID" value="AGY57640.1"/>
    <property type="molecule type" value="Genomic_DNA"/>
</dbReference>
<evidence type="ECO:0000313" key="4">
    <source>
        <dbReference type="Proteomes" id="UP000017396"/>
    </source>
</evidence>
<gene>
    <name evidence="3" type="ORF">GKIL_1394</name>
</gene>
<evidence type="ECO:0000259" key="2">
    <source>
        <dbReference type="PROSITE" id="PS51766"/>
    </source>
</evidence>
<dbReference type="PROSITE" id="PS00018">
    <property type="entry name" value="EF_HAND_1"/>
    <property type="match status" value="1"/>
</dbReference>
<evidence type="ECO:0000256" key="1">
    <source>
        <dbReference type="SAM" id="SignalP"/>
    </source>
</evidence>
<keyword evidence="1" id="KW-0732">Signal</keyword>
<dbReference type="InterPro" id="IPR036439">
    <property type="entry name" value="Dockerin_dom_sf"/>
</dbReference>
<accession>U5QIX1</accession>
<dbReference type="OrthoDB" id="554626at2"/>
<dbReference type="Gene3D" id="2.60.40.1120">
    <property type="entry name" value="Carboxypeptidase-like, regulatory domain"/>
    <property type="match status" value="1"/>
</dbReference>
<dbReference type="eggNOG" id="ENOG5033UJH">
    <property type="taxonomic scope" value="Bacteria"/>
</dbReference>
<protein>
    <recommendedName>
        <fullName evidence="2">Dockerin domain-containing protein</fullName>
    </recommendedName>
</protein>
<dbReference type="PROSITE" id="PS51766">
    <property type="entry name" value="DOCKERIN"/>
    <property type="match status" value="1"/>
</dbReference>
<dbReference type="InterPro" id="IPR002105">
    <property type="entry name" value="Dockerin_1_rpt"/>
</dbReference>
<dbReference type="InterPro" id="IPR018247">
    <property type="entry name" value="EF_Hand_1_Ca_BS"/>
</dbReference>
<feature type="signal peptide" evidence="1">
    <location>
        <begin position="1"/>
        <end position="20"/>
    </location>
</feature>
<dbReference type="KEGG" id="glj:GKIL_1394"/>
<feature type="chain" id="PRO_5004663998" description="Dockerin domain-containing protein" evidence="1">
    <location>
        <begin position="21"/>
        <end position="360"/>
    </location>
</feature>
<dbReference type="Gene3D" id="1.10.1330.10">
    <property type="entry name" value="Dockerin domain"/>
    <property type="match status" value="1"/>
</dbReference>
<reference evidence="3 4" key="1">
    <citation type="journal article" date="2013" name="PLoS ONE">
        <title>Cultivation and Complete Genome Sequencing of Gloeobacter kilaueensis sp. nov., from a Lava Cave in Kilauea Caldera, Hawai'i.</title>
        <authorList>
            <person name="Saw J.H."/>
            <person name="Schatz M."/>
            <person name="Brown M.V."/>
            <person name="Kunkel D.D."/>
            <person name="Foster J.S."/>
            <person name="Shick H."/>
            <person name="Christensen S."/>
            <person name="Hou S."/>
            <person name="Wan X."/>
            <person name="Donachie S.P."/>
        </authorList>
    </citation>
    <scope>NUCLEOTIDE SEQUENCE [LARGE SCALE GENOMIC DNA]</scope>
    <source>
        <strain evidence="4">JS</strain>
    </source>
</reference>
<organism evidence="3 4">
    <name type="scientific">Gloeobacter kilaueensis (strain ATCC BAA-2537 / CCAP 1431/1 / ULC 316 / JS1)</name>
    <dbReference type="NCBI Taxonomy" id="1183438"/>
    <lineage>
        <taxon>Bacteria</taxon>
        <taxon>Bacillati</taxon>
        <taxon>Cyanobacteriota</taxon>
        <taxon>Cyanophyceae</taxon>
        <taxon>Gloeobacterales</taxon>
        <taxon>Gloeobacteraceae</taxon>
        <taxon>Gloeobacter</taxon>
    </lineage>
</organism>
<dbReference type="Pfam" id="PF00404">
    <property type="entry name" value="Dockerin_1"/>
    <property type="match status" value="1"/>
</dbReference>
<dbReference type="SUPFAM" id="SSF49464">
    <property type="entry name" value="Carboxypeptidase regulatory domain-like"/>
    <property type="match status" value="1"/>
</dbReference>